<accession>A0A2Z6MIM8</accession>
<dbReference type="AlphaFoldDB" id="A0A2Z6MIM8"/>
<dbReference type="Proteomes" id="UP000242715">
    <property type="component" value="Unassembled WGS sequence"/>
</dbReference>
<evidence type="ECO:0000313" key="2">
    <source>
        <dbReference type="EMBL" id="GAU32454.1"/>
    </source>
</evidence>
<name>A0A2Z6MIM8_TRISU</name>
<evidence type="ECO:0000256" key="1">
    <source>
        <dbReference type="SAM" id="MobiDB-lite"/>
    </source>
</evidence>
<gene>
    <name evidence="2" type="ORF">TSUD_144630</name>
</gene>
<reference evidence="3" key="1">
    <citation type="journal article" date="2017" name="Front. Plant Sci.">
        <title>Climate Clever Clovers: New Paradigm to Reduce the Environmental Footprint of Ruminants by Breeding Low Methanogenic Forages Utilizing Haplotype Variation.</title>
        <authorList>
            <person name="Kaur P."/>
            <person name="Appels R."/>
            <person name="Bayer P.E."/>
            <person name="Keeble-Gagnere G."/>
            <person name="Wang J."/>
            <person name="Hirakawa H."/>
            <person name="Shirasawa K."/>
            <person name="Vercoe P."/>
            <person name="Stefanova K."/>
            <person name="Durmic Z."/>
            <person name="Nichols P."/>
            <person name="Revell C."/>
            <person name="Isobe S.N."/>
            <person name="Edwards D."/>
            <person name="Erskine W."/>
        </authorList>
    </citation>
    <scope>NUCLEOTIDE SEQUENCE [LARGE SCALE GENOMIC DNA]</scope>
    <source>
        <strain evidence="3">cv. Daliak</strain>
    </source>
</reference>
<sequence>MCATSSFHSPGFVTHQHAHTTNLQNTNTSIRPNKSTLQLSNKNTPLSDITASVVNRQTDNERSSAQCLSTGRKSHNAVLPPKRPHFPSIQVNLANKFNSVNSNLKPIPQRPVVNDSQSVHANQNSKRKQPTSVPPDETFVTEDSSESSEDDQFEDASESDIDDEIESGLMSDNSTTSSQGC</sequence>
<proteinExistence type="predicted"/>
<organism evidence="2 3">
    <name type="scientific">Trifolium subterraneum</name>
    <name type="common">Subterranean clover</name>
    <dbReference type="NCBI Taxonomy" id="3900"/>
    <lineage>
        <taxon>Eukaryota</taxon>
        <taxon>Viridiplantae</taxon>
        <taxon>Streptophyta</taxon>
        <taxon>Embryophyta</taxon>
        <taxon>Tracheophyta</taxon>
        <taxon>Spermatophyta</taxon>
        <taxon>Magnoliopsida</taxon>
        <taxon>eudicotyledons</taxon>
        <taxon>Gunneridae</taxon>
        <taxon>Pentapetalae</taxon>
        <taxon>rosids</taxon>
        <taxon>fabids</taxon>
        <taxon>Fabales</taxon>
        <taxon>Fabaceae</taxon>
        <taxon>Papilionoideae</taxon>
        <taxon>50 kb inversion clade</taxon>
        <taxon>NPAAA clade</taxon>
        <taxon>Hologalegina</taxon>
        <taxon>IRL clade</taxon>
        <taxon>Trifolieae</taxon>
        <taxon>Trifolium</taxon>
    </lineage>
</organism>
<keyword evidence="3" id="KW-1185">Reference proteome</keyword>
<protein>
    <submittedName>
        <fullName evidence="2">Uncharacterized protein</fullName>
    </submittedName>
</protein>
<evidence type="ECO:0000313" key="3">
    <source>
        <dbReference type="Proteomes" id="UP000242715"/>
    </source>
</evidence>
<feature type="compositionally biased region" description="Acidic residues" evidence="1">
    <location>
        <begin position="139"/>
        <end position="166"/>
    </location>
</feature>
<feature type="region of interest" description="Disordered" evidence="1">
    <location>
        <begin position="24"/>
        <end position="86"/>
    </location>
</feature>
<feature type="region of interest" description="Disordered" evidence="1">
    <location>
        <begin position="100"/>
        <end position="181"/>
    </location>
</feature>
<feature type="compositionally biased region" description="Polar residues" evidence="1">
    <location>
        <begin position="114"/>
        <end position="124"/>
    </location>
</feature>
<feature type="compositionally biased region" description="Polar residues" evidence="1">
    <location>
        <begin position="24"/>
        <end position="71"/>
    </location>
</feature>
<feature type="compositionally biased region" description="Polar residues" evidence="1">
    <location>
        <begin position="170"/>
        <end position="181"/>
    </location>
</feature>
<dbReference type="EMBL" id="DF973492">
    <property type="protein sequence ID" value="GAU32454.1"/>
    <property type="molecule type" value="Genomic_DNA"/>
</dbReference>